<organism evidence="3 4">
    <name type="scientific">Candidatus Accumulibacter proximus</name>
    <dbReference type="NCBI Taxonomy" id="2954385"/>
    <lineage>
        <taxon>Bacteria</taxon>
        <taxon>Pseudomonadati</taxon>
        <taxon>Pseudomonadota</taxon>
        <taxon>Betaproteobacteria</taxon>
        <taxon>Candidatus Accumulibacter</taxon>
    </lineage>
</organism>
<name>A0A935UHV2_9PROT</name>
<dbReference type="AlphaFoldDB" id="A0A935UHV2"/>
<dbReference type="InterPro" id="IPR007527">
    <property type="entry name" value="Znf_SWIM"/>
</dbReference>
<reference evidence="3 4" key="1">
    <citation type="submission" date="2020-10" db="EMBL/GenBank/DDBJ databases">
        <title>Connecting structure to function with the recovery of over 1000 high-quality activated sludge metagenome-assembled genomes encoding full-length rRNA genes using long-read sequencing.</title>
        <authorList>
            <person name="Singleton C.M."/>
            <person name="Petriglieri F."/>
            <person name="Kristensen J.M."/>
            <person name="Kirkegaard R.H."/>
            <person name="Michaelsen T.Y."/>
            <person name="Andersen M.H."/>
            <person name="Karst S.M."/>
            <person name="Dueholm M.S."/>
            <person name="Nielsen P.H."/>
            <person name="Albertsen M."/>
        </authorList>
    </citation>
    <scope>NUCLEOTIDE SEQUENCE [LARGE SCALE GENOMIC DNA]</scope>
    <source>
        <strain evidence="3">EsbW_18-Q3-R4-48_BATAC.285</strain>
    </source>
</reference>
<comment type="caution">
    <text evidence="3">The sequence shown here is derived from an EMBL/GenBank/DDBJ whole genome shotgun (WGS) entry which is preliminary data.</text>
</comment>
<evidence type="ECO:0000313" key="3">
    <source>
        <dbReference type="EMBL" id="MBK7677107.1"/>
    </source>
</evidence>
<evidence type="ECO:0000256" key="1">
    <source>
        <dbReference type="PROSITE-ProRule" id="PRU00325"/>
    </source>
</evidence>
<sequence>MARQLPGVQTRHRRAHCPHRRTSDLAQQAALSFLAKGSSGNCGTTSLRQRGPWNAVAPVIARINTSLSQTVHQVRLPADHDRCSCPWFSKLQGERGPCKHILAARLAPRAPDGRAYRPDGERRTPASVPDAAVGRQPAVVRVGKALLIALASRAGDPRRLAIELLIEGIADGRAQPGELAAGGWLKANRLSETLGELARFAAAPVGGRRHHRGRA</sequence>
<protein>
    <submittedName>
        <fullName evidence="3">SWIM zinc finger family protein</fullName>
    </submittedName>
</protein>
<keyword evidence="1" id="KW-0862">Zinc</keyword>
<feature type="domain" description="SWIM-type" evidence="2">
    <location>
        <begin position="72"/>
        <end position="109"/>
    </location>
</feature>
<dbReference type="Proteomes" id="UP000697998">
    <property type="component" value="Unassembled WGS sequence"/>
</dbReference>
<evidence type="ECO:0000313" key="4">
    <source>
        <dbReference type="Proteomes" id="UP000697998"/>
    </source>
</evidence>
<dbReference type="EMBL" id="JADJMH010000034">
    <property type="protein sequence ID" value="MBK7677107.1"/>
    <property type="molecule type" value="Genomic_DNA"/>
</dbReference>
<keyword evidence="1" id="KW-0863">Zinc-finger</keyword>
<proteinExistence type="predicted"/>
<gene>
    <name evidence="3" type="ORF">IPJ27_21490</name>
</gene>
<dbReference type="Pfam" id="PF04434">
    <property type="entry name" value="SWIM"/>
    <property type="match status" value="1"/>
</dbReference>
<accession>A0A935UHV2</accession>
<dbReference type="GO" id="GO:0008270">
    <property type="term" value="F:zinc ion binding"/>
    <property type="evidence" value="ECO:0007669"/>
    <property type="project" value="UniProtKB-KW"/>
</dbReference>
<keyword evidence="1" id="KW-0479">Metal-binding</keyword>
<dbReference type="PROSITE" id="PS50966">
    <property type="entry name" value="ZF_SWIM"/>
    <property type="match status" value="1"/>
</dbReference>
<evidence type="ECO:0000259" key="2">
    <source>
        <dbReference type="PROSITE" id="PS50966"/>
    </source>
</evidence>